<evidence type="ECO:0008006" key="4">
    <source>
        <dbReference type="Google" id="ProtNLM"/>
    </source>
</evidence>
<reference evidence="2 3" key="1">
    <citation type="submission" date="2015-01" db="EMBL/GenBank/DDBJ databases">
        <title>Evolution of Trichinella species and genotypes.</title>
        <authorList>
            <person name="Korhonen P.K."/>
            <person name="Edoardo P."/>
            <person name="Giuseppe L.R."/>
            <person name="Gasser R.B."/>
        </authorList>
    </citation>
    <scope>NUCLEOTIDE SEQUENCE [LARGE SCALE GENOMIC DNA]</scope>
    <source>
        <strain evidence="2">ISS120</strain>
    </source>
</reference>
<feature type="chain" id="PRO_5006875905" description="Secreted protein" evidence="1">
    <location>
        <begin position="27"/>
        <end position="115"/>
    </location>
</feature>
<evidence type="ECO:0000313" key="2">
    <source>
        <dbReference type="EMBL" id="KRY48913.1"/>
    </source>
</evidence>
<gene>
    <name evidence="2" type="ORF">T03_1093</name>
</gene>
<accession>A0A0V1CI46</accession>
<keyword evidence="3" id="KW-1185">Reference proteome</keyword>
<comment type="caution">
    <text evidence="2">The sequence shown here is derived from an EMBL/GenBank/DDBJ whole genome shotgun (WGS) entry which is preliminary data.</text>
</comment>
<dbReference type="EMBL" id="JYDI01000192">
    <property type="protein sequence ID" value="KRY48913.1"/>
    <property type="molecule type" value="Genomic_DNA"/>
</dbReference>
<sequence>LLFFSSHLSSLLLLLLLLISLNIVIQKLTDCLIALFSLEPNCHTSTFSCPPPPVFVQITCRRSDRHHDWTFVYLLLHIGHCFVAWLENSSSNNNNNSTSSTFKAQIFTATQHCPQ</sequence>
<protein>
    <recommendedName>
        <fullName evidence="4">Secreted protein</fullName>
    </recommendedName>
</protein>
<feature type="signal peptide" evidence="1">
    <location>
        <begin position="1"/>
        <end position="26"/>
    </location>
</feature>
<evidence type="ECO:0000313" key="3">
    <source>
        <dbReference type="Proteomes" id="UP000054653"/>
    </source>
</evidence>
<keyword evidence="1" id="KW-0732">Signal</keyword>
<organism evidence="2 3">
    <name type="scientific">Trichinella britovi</name>
    <name type="common">Parasitic roundworm</name>
    <dbReference type="NCBI Taxonomy" id="45882"/>
    <lineage>
        <taxon>Eukaryota</taxon>
        <taxon>Metazoa</taxon>
        <taxon>Ecdysozoa</taxon>
        <taxon>Nematoda</taxon>
        <taxon>Enoplea</taxon>
        <taxon>Dorylaimia</taxon>
        <taxon>Trichinellida</taxon>
        <taxon>Trichinellidae</taxon>
        <taxon>Trichinella</taxon>
    </lineage>
</organism>
<proteinExistence type="predicted"/>
<evidence type="ECO:0000256" key="1">
    <source>
        <dbReference type="SAM" id="SignalP"/>
    </source>
</evidence>
<name>A0A0V1CI46_TRIBR</name>
<dbReference type="Proteomes" id="UP000054653">
    <property type="component" value="Unassembled WGS sequence"/>
</dbReference>
<dbReference type="AlphaFoldDB" id="A0A0V1CI46"/>
<feature type="non-terminal residue" evidence="2">
    <location>
        <position position="1"/>
    </location>
</feature>